<dbReference type="InterPro" id="IPR012338">
    <property type="entry name" value="Beta-lactam/transpept-like"/>
</dbReference>
<evidence type="ECO:0000256" key="1">
    <source>
        <dbReference type="SAM" id="MobiDB-lite"/>
    </source>
</evidence>
<keyword evidence="2" id="KW-1133">Transmembrane helix</keyword>
<dbReference type="Gene3D" id="3.40.710.10">
    <property type="entry name" value="DD-peptidase/beta-lactamase superfamily"/>
    <property type="match status" value="1"/>
</dbReference>
<keyword evidence="2" id="KW-0472">Membrane</keyword>
<dbReference type="InterPro" id="IPR050491">
    <property type="entry name" value="AmpC-like"/>
</dbReference>
<dbReference type="Pfam" id="PF00144">
    <property type="entry name" value="Beta-lactamase"/>
    <property type="match status" value="1"/>
</dbReference>
<dbReference type="PANTHER" id="PTHR46825">
    <property type="entry name" value="D-ALANYL-D-ALANINE-CARBOXYPEPTIDASE/ENDOPEPTIDASE AMPH"/>
    <property type="match status" value="1"/>
</dbReference>
<feature type="domain" description="Beta-lactamase-related" evidence="3">
    <location>
        <begin position="109"/>
        <end position="396"/>
    </location>
</feature>
<dbReference type="SUPFAM" id="SSF56601">
    <property type="entry name" value="beta-lactamase/transpeptidase-like"/>
    <property type="match status" value="1"/>
</dbReference>
<keyword evidence="2" id="KW-0812">Transmembrane</keyword>
<feature type="region of interest" description="Disordered" evidence="1">
    <location>
        <begin position="1"/>
        <end position="57"/>
    </location>
</feature>
<proteinExistence type="predicted"/>
<comment type="caution">
    <text evidence="4">The sequence shown here is derived from an EMBL/GenBank/DDBJ whole genome shotgun (WGS) entry which is preliminary data.</text>
</comment>
<feature type="compositionally biased region" description="Pro residues" evidence="1">
    <location>
        <begin position="40"/>
        <end position="57"/>
    </location>
</feature>
<dbReference type="OrthoDB" id="3171327at2"/>
<dbReference type="EMBL" id="WBJZ01000001">
    <property type="protein sequence ID" value="KAB1662468.1"/>
    <property type="molecule type" value="Genomic_DNA"/>
</dbReference>
<dbReference type="PANTHER" id="PTHR46825:SF7">
    <property type="entry name" value="D-ALANYL-D-ALANINE CARBOXYPEPTIDASE"/>
    <property type="match status" value="1"/>
</dbReference>
<evidence type="ECO:0000313" key="5">
    <source>
        <dbReference type="Proteomes" id="UP000467240"/>
    </source>
</evidence>
<evidence type="ECO:0000313" key="4">
    <source>
        <dbReference type="EMBL" id="KAB1662468.1"/>
    </source>
</evidence>
<accession>A0A7J5C1H1</accession>
<sequence length="411" mass="41751">MGAHHDARPTRHPTEPCRRAAHRDPVDRGRLTVHTTPDPTSAPVPPNASPPSSGPPRPRAIAIVTAAVAAGVVAVAGLLAIPAPRGLAEPTGDAALIDALAPALAGHHVVAAVLVDGAGTRHAGFGADESHEFEIGSVTKTVTASLLADAVERGEVTLDTTVADLVGERASGSPAADVTLRELASHTSGLPRLDATTTAASIVPGILRHDPYSLAPDEVVDAALAEQLTTRGTVAYSNLGSALLGQLLAERAGVPFEKLAAERFVAPLGLGATRFPTTPAELGPGAPTGANEARQSAGAWTMRGYAPAGCARSTTADLAIVLRAAMSGELPGQEPFEAVAPVGEGTEVGLAWFRTSLDDGRNVVWHNGMTGGFASFVGYVEGEERGIAILTDTAASVDEVAFGILEGSVPA</sequence>
<dbReference type="AlphaFoldDB" id="A0A7J5C1H1"/>
<name>A0A7J5C1H1_9MICO</name>
<dbReference type="Proteomes" id="UP000467240">
    <property type="component" value="Unassembled WGS sequence"/>
</dbReference>
<feature type="compositionally biased region" description="Basic and acidic residues" evidence="1">
    <location>
        <begin position="1"/>
        <end position="30"/>
    </location>
</feature>
<protein>
    <submittedName>
        <fullName evidence="4">Beta-lactamase family protein</fullName>
    </submittedName>
</protein>
<reference evidence="4 5" key="1">
    <citation type="submission" date="2019-09" db="EMBL/GenBank/DDBJ databases">
        <title>Phylogeny of genus Pseudoclavibacter and closely related genus.</title>
        <authorList>
            <person name="Li Y."/>
        </authorList>
    </citation>
    <scope>NUCLEOTIDE SEQUENCE [LARGE SCALE GENOMIC DNA]</scope>
    <source>
        <strain evidence="4 5">DSM 23821</strain>
    </source>
</reference>
<dbReference type="InterPro" id="IPR001466">
    <property type="entry name" value="Beta-lactam-related"/>
</dbReference>
<evidence type="ECO:0000259" key="3">
    <source>
        <dbReference type="Pfam" id="PF00144"/>
    </source>
</evidence>
<feature type="transmembrane region" description="Helical" evidence="2">
    <location>
        <begin position="60"/>
        <end position="81"/>
    </location>
</feature>
<gene>
    <name evidence="4" type="ORF">F8O01_00520</name>
</gene>
<evidence type="ECO:0000256" key="2">
    <source>
        <dbReference type="SAM" id="Phobius"/>
    </source>
</evidence>
<keyword evidence="5" id="KW-1185">Reference proteome</keyword>
<organism evidence="4 5">
    <name type="scientific">Pseudoclavibacter chungangensis</name>
    <dbReference type="NCBI Taxonomy" id="587635"/>
    <lineage>
        <taxon>Bacteria</taxon>
        <taxon>Bacillati</taxon>
        <taxon>Actinomycetota</taxon>
        <taxon>Actinomycetes</taxon>
        <taxon>Micrococcales</taxon>
        <taxon>Microbacteriaceae</taxon>
        <taxon>Pseudoclavibacter</taxon>
    </lineage>
</organism>